<sequence length="70" mass="8277">MQYCYWNSLFFDKCITLPAFGKAGFWINLRKSERMKETGKAVAKESGSQPQKEEEPKFKVFTERKYSLKD</sequence>
<keyword evidence="2" id="KW-1185">Reference proteome</keyword>
<protein>
    <submittedName>
        <fullName evidence="1">Uncharacterized protein</fullName>
    </submittedName>
</protein>
<evidence type="ECO:0000313" key="2">
    <source>
        <dbReference type="Proteomes" id="UP000652761"/>
    </source>
</evidence>
<gene>
    <name evidence="1" type="ORF">Taro_018480</name>
</gene>
<accession>A0A843UWC2</accession>
<name>A0A843UWC2_COLES</name>
<dbReference type="Proteomes" id="UP000652761">
    <property type="component" value="Unassembled WGS sequence"/>
</dbReference>
<organism evidence="1 2">
    <name type="scientific">Colocasia esculenta</name>
    <name type="common">Wild taro</name>
    <name type="synonym">Arum esculentum</name>
    <dbReference type="NCBI Taxonomy" id="4460"/>
    <lineage>
        <taxon>Eukaryota</taxon>
        <taxon>Viridiplantae</taxon>
        <taxon>Streptophyta</taxon>
        <taxon>Embryophyta</taxon>
        <taxon>Tracheophyta</taxon>
        <taxon>Spermatophyta</taxon>
        <taxon>Magnoliopsida</taxon>
        <taxon>Liliopsida</taxon>
        <taxon>Araceae</taxon>
        <taxon>Aroideae</taxon>
        <taxon>Colocasieae</taxon>
        <taxon>Colocasia</taxon>
    </lineage>
</organism>
<dbReference type="EMBL" id="NMUH01000860">
    <property type="protein sequence ID" value="MQL85934.1"/>
    <property type="molecule type" value="Genomic_DNA"/>
</dbReference>
<dbReference type="AlphaFoldDB" id="A0A843UWC2"/>
<evidence type="ECO:0000313" key="1">
    <source>
        <dbReference type="EMBL" id="MQL85934.1"/>
    </source>
</evidence>
<proteinExistence type="predicted"/>
<comment type="caution">
    <text evidence="1">The sequence shown here is derived from an EMBL/GenBank/DDBJ whole genome shotgun (WGS) entry which is preliminary data.</text>
</comment>
<reference evidence="1" key="1">
    <citation type="submission" date="2017-07" db="EMBL/GenBank/DDBJ databases">
        <title>Taro Niue Genome Assembly and Annotation.</title>
        <authorList>
            <person name="Atibalentja N."/>
            <person name="Keating K."/>
            <person name="Fields C.J."/>
        </authorList>
    </citation>
    <scope>NUCLEOTIDE SEQUENCE</scope>
    <source>
        <strain evidence="1">Niue_2</strain>
        <tissue evidence="1">Leaf</tissue>
    </source>
</reference>